<sequence length="1154" mass="127266">MLKSVTCFLLFFFSLSAFGQSRYADASVLSNGTWYKIGIPATGLYKLDRNTLQNMGIATASLNPQHIRLFGNGGGMLPQPNATARPDDLIQDAIFVAGESDGKFDAEDYILFYGQGPHTWSLDVNQQTFRHEFNIYSDTAYYFLQVGQTTGLRVNKQTPVTGATATINTFEERLFHEVDLKNKLLSGRQWMGEEFSSFTSTKDFTFAITDILPNSVVQIKAAVIGDSPSNNSFEFKLNNADLGKLNIAGRGNFDYHPVGVLQVATFEKNSNTLSNTNELKVNLTFNNAGNAAALGYLDYLEIVAERQLKLYGNQTIFRSLQNIFPGAVSTFNVGNMPAGAIVWDVTHPNHPEALDLTIKTNSASFTTATDTLKEFIAFTGQDFPAPTIAGIVPSQNLHDLNKDGKTDLVIVTHPNFISQAERLAAHRQTHDGLQVNVVTTRQVYNEFSSGAQDVTAIRDFMQMMYERRGNNSEKTLHLLLFGDASYDYKSTNANSSKDRTVNNTNYVPTYQSRESLDPLESYSSEDYYGFLDNSEGFWDETDFSHPDLMDIGVGRLPVHTVQEAEILVTKLIHYDDPKTFGNWRNRLVLAADDGDGTEHLRDAEFLADYMKTNHSTFNIHKVYLDMFKQENGASGQLSPDANRSIDEALERGALLINYTGHGGETTLAQEKIVTIPQITNWKNKDRLAFLVTATCEFGRYDDPARSSGAEEALVNQNGGAIGLISTTRPVYAGGNRILNKNFFEIAFTPINEQMPRLGDVLRLTKNRSLSQVNNRNFALLGDPSMRLAYPQLKVSLDKVNNTDVSSGIDTLKALSKITFTGSIRESNLAVATNFNGLVQIIVYEKETQINTLGDESANGVSNIRAVPIRENIIYDGTASVQAGLFSTTFIVPKDIAYNLGNGKISFYAFSGTTDAQGAFSNIIVGAANPNSTSDNQPPAIRLFMDDETFKSGGLTTPNTTLLAHITDENGINTTGIGIGHELTAVIDGNKNQSINLNNYFTAEVDNYQAGQVRYPLSNLSVGKHEISVKAWDTYNNSAESKIDLMVANSEKLALAQVFNYPNPVQNQTTFQFDHNRQGDDLNIEIKIFSTTGSLVKTLTGTSFASKPHLDAIIWDGRNENKQALAKGLYIYVLTVRSNLDGAKATKTEKLILLN</sequence>
<dbReference type="SUPFAM" id="SSF52129">
    <property type="entry name" value="Caspase-like"/>
    <property type="match status" value="1"/>
</dbReference>
<dbReference type="InterPro" id="IPR001769">
    <property type="entry name" value="Gingipain"/>
</dbReference>
<dbReference type="Pfam" id="PF01364">
    <property type="entry name" value="Peptidase_C25"/>
    <property type="match status" value="1"/>
</dbReference>
<evidence type="ECO:0000259" key="3">
    <source>
        <dbReference type="Pfam" id="PF01364"/>
    </source>
</evidence>
<reference evidence="4 5" key="1">
    <citation type="submission" date="2018-03" db="EMBL/GenBank/DDBJ databases">
        <title>Adhaeribacter sp. HMF7605 Genome sequencing and assembly.</title>
        <authorList>
            <person name="Kang H."/>
            <person name="Kang J."/>
            <person name="Cha I."/>
            <person name="Kim H."/>
            <person name="Joh K."/>
        </authorList>
    </citation>
    <scope>NUCLEOTIDE SEQUENCE [LARGE SCALE GENOMIC DNA]</scope>
    <source>
        <strain evidence="4 5">HMF7605</strain>
    </source>
</reference>
<feature type="signal peptide" evidence="2">
    <location>
        <begin position="1"/>
        <end position="19"/>
    </location>
</feature>
<dbReference type="OrthoDB" id="9809780at2"/>
<dbReference type="NCBIfam" id="NF033707">
    <property type="entry name" value="T9SS_sortase"/>
    <property type="match status" value="1"/>
</dbReference>
<dbReference type="Gene3D" id="3.40.50.10390">
    <property type="entry name" value="Gingipain r, domain 1"/>
    <property type="match status" value="1"/>
</dbReference>
<dbReference type="Gene3D" id="3.40.50.1460">
    <property type="match status" value="1"/>
</dbReference>
<evidence type="ECO:0000256" key="1">
    <source>
        <dbReference type="ARBA" id="ARBA00022729"/>
    </source>
</evidence>
<dbReference type="Proteomes" id="UP000240357">
    <property type="component" value="Unassembled WGS sequence"/>
</dbReference>
<dbReference type="GO" id="GO:0006508">
    <property type="term" value="P:proteolysis"/>
    <property type="evidence" value="ECO:0007669"/>
    <property type="project" value="InterPro"/>
</dbReference>
<feature type="domain" description="Gingipain" evidence="3">
    <location>
        <begin position="409"/>
        <end position="787"/>
    </location>
</feature>
<evidence type="ECO:0000313" key="4">
    <source>
        <dbReference type="EMBL" id="PSR54387.1"/>
    </source>
</evidence>
<accession>A0A2T2YFU7</accession>
<evidence type="ECO:0000313" key="5">
    <source>
        <dbReference type="Proteomes" id="UP000240357"/>
    </source>
</evidence>
<evidence type="ECO:0000256" key="2">
    <source>
        <dbReference type="SAM" id="SignalP"/>
    </source>
</evidence>
<dbReference type="EMBL" id="PYFT01000001">
    <property type="protein sequence ID" value="PSR54387.1"/>
    <property type="molecule type" value="Genomic_DNA"/>
</dbReference>
<protein>
    <recommendedName>
        <fullName evidence="3">Gingipain domain-containing protein</fullName>
    </recommendedName>
</protein>
<dbReference type="AlphaFoldDB" id="A0A2T2YFU7"/>
<keyword evidence="5" id="KW-1185">Reference proteome</keyword>
<dbReference type="CDD" id="cd02258">
    <property type="entry name" value="Peptidase_C25_N"/>
    <property type="match status" value="1"/>
</dbReference>
<dbReference type="RefSeq" id="WP_106930023.1">
    <property type="nucleotide sequence ID" value="NZ_PYFT01000001.1"/>
</dbReference>
<comment type="caution">
    <text evidence="4">The sequence shown here is derived from an EMBL/GenBank/DDBJ whole genome shotgun (WGS) entry which is preliminary data.</text>
</comment>
<dbReference type="GO" id="GO:0008234">
    <property type="term" value="F:cysteine-type peptidase activity"/>
    <property type="evidence" value="ECO:0007669"/>
    <property type="project" value="InterPro"/>
</dbReference>
<keyword evidence="1 2" id="KW-0732">Signal</keyword>
<gene>
    <name evidence="4" type="ORF">AHMF7605_13140</name>
</gene>
<name>A0A2T2YFU7_9BACT</name>
<dbReference type="InterPro" id="IPR029030">
    <property type="entry name" value="Caspase-like_dom_sf"/>
</dbReference>
<organism evidence="4 5">
    <name type="scientific">Adhaeribacter arboris</name>
    <dbReference type="NCBI Taxonomy" id="2072846"/>
    <lineage>
        <taxon>Bacteria</taxon>
        <taxon>Pseudomonadati</taxon>
        <taxon>Bacteroidota</taxon>
        <taxon>Cytophagia</taxon>
        <taxon>Cytophagales</taxon>
        <taxon>Hymenobacteraceae</taxon>
        <taxon>Adhaeribacter</taxon>
    </lineage>
</organism>
<dbReference type="Gene3D" id="2.60.40.4070">
    <property type="match status" value="1"/>
</dbReference>
<dbReference type="InterPro" id="IPR029031">
    <property type="entry name" value="Gingipain_N_sf"/>
</dbReference>
<proteinExistence type="predicted"/>
<feature type="chain" id="PRO_5015655550" description="Gingipain domain-containing protein" evidence="2">
    <location>
        <begin position="20"/>
        <end position="1154"/>
    </location>
</feature>